<dbReference type="Pfam" id="PF03745">
    <property type="entry name" value="DUF309"/>
    <property type="match status" value="1"/>
</dbReference>
<gene>
    <name evidence="1" type="ORF">SAMN04488042_1011121</name>
</gene>
<evidence type="ECO:0000313" key="2">
    <source>
        <dbReference type="Proteomes" id="UP000199144"/>
    </source>
</evidence>
<dbReference type="Proteomes" id="UP000199144">
    <property type="component" value="Unassembled WGS sequence"/>
</dbReference>
<dbReference type="InterPro" id="IPR023203">
    <property type="entry name" value="TTHA0068_sf"/>
</dbReference>
<dbReference type="SUPFAM" id="SSF140663">
    <property type="entry name" value="TTHA0068-like"/>
    <property type="match status" value="1"/>
</dbReference>
<dbReference type="AlphaFoldDB" id="A0A1I4JQ51"/>
<sequence length="144" mass="16178">MTPPPAWRPPHAYVPGQTPRHADGLFDRFGFDIDDIKGSDRWGLALAFIRDGYFWEAHELLEPIWIALPEESAERRIVQGLIQMANAGLKRRMKRDKAVARLEAIAQDLLAGARGHPGKAILGLNDSEIEALWRSALHRLPQAI</sequence>
<evidence type="ECO:0008006" key="3">
    <source>
        <dbReference type="Google" id="ProtNLM"/>
    </source>
</evidence>
<dbReference type="RefSeq" id="WP_093091644.1">
    <property type="nucleotide sequence ID" value="NZ_FOTQ01000001.1"/>
</dbReference>
<dbReference type="InterPro" id="IPR005500">
    <property type="entry name" value="DUF309"/>
</dbReference>
<name>A0A1I4JQ51_9RHOB</name>
<dbReference type="STRING" id="254406.SAMN04488042_1011121"/>
<dbReference type="OrthoDB" id="9799942at2"/>
<organism evidence="1 2">
    <name type="scientific">Shimia aestuarii</name>
    <dbReference type="NCBI Taxonomy" id="254406"/>
    <lineage>
        <taxon>Bacteria</taxon>
        <taxon>Pseudomonadati</taxon>
        <taxon>Pseudomonadota</taxon>
        <taxon>Alphaproteobacteria</taxon>
        <taxon>Rhodobacterales</taxon>
        <taxon>Roseobacteraceae</taxon>
    </lineage>
</organism>
<accession>A0A1I4JQ51</accession>
<evidence type="ECO:0000313" key="1">
    <source>
        <dbReference type="EMBL" id="SFL68662.1"/>
    </source>
</evidence>
<reference evidence="1 2" key="1">
    <citation type="submission" date="2016-10" db="EMBL/GenBank/DDBJ databases">
        <authorList>
            <person name="de Groot N.N."/>
        </authorList>
    </citation>
    <scope>NUCLEOTIDE SEQUENCE [LARGE SCALE GENOMIC DNA]</scope>
    <source>
        <strain evidence="1 2">DSM 15283</strain>
    </source>
</reference>
<keyword evidence="2" id="KW-1185">Reference proteome</keyword>
<dbReference type="Gene3D" id="1.10.3450.10">
    <property type="entry name" value="TTHA0068-like"/>
    <property type="match status" value="1"/>
</dbReference>
<dbReference type="EMBL" id="FOTQ01000001">
    <property type="protein sequence ID" value="SFL68662.1"/>
    <property type="molecule type" value="Genomic_DNA"/>
</dbReference>
<protein>
    <recommendedName>
        <fullName evidence="3">DUF309 domain-containing protein</fullName>
    </recommendedName>
</protein>
<proteinExistence type="predicted"/>